<dbReference type="RefSeq" id="WP_138043202.1">
    <property type="nucleotide sequence ID" value="NZ_VBZC01000002.1"/>
</dbReference>
<dbReference type="Gene3D" id="3.40.50.10680">
    <property type="entry name" value="CofD-like domains"/>
    <property type="match status" value="1"/>
</dbReference>
<protein>
    <submittedName>
        <fullName evidence="1">Uncharacterized protein</fullName>
    </submittedName>
</protein>
<gene>
    <name evidence="1" type="ORF">FE633_01725</name>
</gene>
<proteinExistence type="predicted"/>
<name>A0A5R9FW84_9ACTN</name>
<evidence type="ECO:0000313" key="2">
    <source>
        <dbReference type="Proteomes" id="UP000305906"/>
    </source>
</evidence>
<organism evidence="1 2">
    <name type="scientific">Streptomyces montanus</name>
    <dbReference type="NCBI Taxonomy" id="2580423"/>
    <lineage>
        <taxon>Bacteria</taxon>
        <taxon>Bacillati</taxon>
        <taxon>Actinomycetota</taxon>
        <taxon>Actinomycetes</taxon>
        <taxon>Kitasatosporales</taxon>
        <taxon>Streptomycetaceae</taxon>
        <taxon>Streptomyces</taxon>
    </lineage>
</organism>
<accession>A0A5R9FW84</accession>
<dbReference type="EMBL" id="VBZC01000002">
    <property type="protein sequence ID" value="TLS47721.1"/>
    <property type="molecule type" value="Genomic_DNA"/>
</dbReference>
<dbReference type="Proteomes" id="UP000305906">
    <property type="component" value="Unassembled WGS sequence"/>
</dbReference>
<reference evidence="1 2" key="1">
    <citation type="submission" date="2019-05" db="EMBL/GenBank/DDBJ databases">
        <title>Streptomyces sp. NEAU-C151, a novel actinomycete isolated from soil.</title>
        <authorList>
            <person name="Han L."/>
            <person name="Jiang H."/>
        </authorList>
    </citation>
    <scope>NUCLEOTIDE SEQUENCE [LARGE SCALE GENOMIC DNA]</scope>
    <source>
        <strain evidence="1 2">NEAU-C151</strain>
    </source>
</reference>
<dbReference type="AlphaFoldDB" id="A0A5R9FW84"/>
<dbReference type="InterPro" id="IPR038136">
    <property type="entry name" value="CofD-like_dom_sf"/>
</dbReference>
<evidence type="ECO:0000313" key="1">
    <source>
        <dbReference type="EMBL" id="TLS47721.1"/>
    </source>
</evidence>
<sequence>MTAGQCAHPRAADVRDPTSLRLRPGAQRALDPAGVAAFYTDVASTFLLDRADLPHLPAVEKQGLRAIPTDTLLHQGADPAPLITALLARR</sequence>
<comment type="caution">
    <text evidence="1">The sequence shown here is derived from an EMBL/GenBank/DDBJ whole genome shotgun (WGS) entry which is preliminary data.</text>
</comment>
<keyword evidence="2" id="KW-1185">Reference proteome</keyword>